<organism evidence="2 3">
    <name type="scientific">Aliiruegeria lutimaris</name>
    <dbReference type="NCBI Taxonomy" id="571298"/>
    <lineage>
        <taxon>Bacteria</taxon>
        <taxon>Pseudomonadati</taxon>
        <taxon>Pseudomonadota</taxon>
        <taxon>Alphaproteobacteria</taxon>
        <taxon>Rhodobacterales</taxon>
        <taxon>Roseobacteraceae</taxon>
        <taxon>Aliiruegeria</taxon>
    </lineage>
</organism>
<feature type="region of interest" description="Disordered" evidence="1">
    <location>
        <begin position="53"/>
        <end position="80"/>
    </location>
</feature>
<evidence type="ECO:0000313" key="2">
    <source>
        <dbReference type="EMBL" id="SDL78727.1"/>
    </source>
</evidence>
<protein>
    <submittedName>
        <fullName evidence="2">Transposase</fullName>
    </submittedName>
</protein>
<accession>A0A1G9MXS5</accession>
<keyword evidence="3" id="KW-1185">Reference proteome</keyword>
<evidence type="ECO:0000256" key="1">
    <source>
        <dbReference type="SAM" id="MobiDB-lite"/>
    </source>
</evidence>
<evidence type="ECO:0000313" key="3">
    <source>
        <dbReference type="Proteomes" id="UP000199382"/>
    </source>
</evidence>
<dbReference type="InterPro" id="IPR036388">
    <property type="entry name" value="WH-like_DNA-bd_sf"/>
</dbReference>
<dbReference type="Proteomes" id="UP000199382">
    <property type="component" value="Unassembled WGS sequence"/>
</dbReference>
<feature type="compositionally biased region" description="Basic and acidic residues" evidence="1">
    <location>
        <begin position="57"/>
        <end position="68"/>
    </location>
</feature>
<name>A0A1G9MXS5_9RHOB</name>
<feature type="compositionally biased region" description="Polar residues" evidence="1">
    <location>
        <begin position="69"/>
        <end position="80"/>
    </location>
</feature>
<dbReference type="OrthoDB" id="9803878at2"/>
<proteinExistence type="predicted"/>
<dbReference type="GO" id="GO:0004803">
    <property type="term" value="F:transposase activity"/>
    <property type="evidence" value="ECO:0007669"/>
    <property type="project" value="InterPro"/>
</dbReference>
<dbReference type="SUPFAM" id="SSF48295">
    <property type="entry name" value="TrpR-like"/>
    <property type="match status" value="1"/>
</dbReference>
<sequence>MARRPRRNHSAAFKAKVALAALKGDKTMSELATQFDLHPNQIKQWKDQLLDGVSDVFEDKPKSKEPETPSRSSGASSNSTYLRDPAVVWSNLNRNPLLLALGANANSNTRFCEEMEP</sequence>
<dbReference type="STRING" id="571298.SAMN04488026_11154"/>
<gene>
    <name evidence="2" type="ORF">SAMN04488026_11154</name>
</gene>
<reference evidence="2 3" key="1">
    <citation type="submission" date="2016-10" db="EMBL/GenBank/DDBJ databases">
        <authorList>
            <person name="de Groot N.N."/>
        </authorList>
    </citation>
    <scope>NUCLEOTIDE SEQUENCE [LARGE SCALE GENOMIC DNA]</scope>
    <source>
        <strain evidence="2 3">DSM 25294</strain>
    </source>
</reference>
<dbReference type="Pfam" id="PF01527">
    <property type="entry name" value="HTH_Tnp_1"/>
    <property type="match status" value="1"/>
</dbReference>
<dbReference type="GO" id="GO:0043565">
    <property type="term" value="F:sequence-specific DNA binding"/>
    <property type="evidence" value="ECO:0007669"/>
    <property type="project" value="InterPro"/>
</dbReference>
<dbReference type="InterPro" id="IPR010921">
    <property type="entry name" value="Trp_repressor/repl_initiator"/>
</dbReference>
<dbReference type="AlphaFoldDB" id="A0A1G9MXS5"/>
<dbReference type="InterPro" id="IPR002514">
    <property type="entry name" value="Transposase_8"/>
</dbReference>
<dbReference type="EMBL" id="FNEK01000115">
    <property type="protein sequence ID" value="SDL78727.1"/>
    <property type="molecule type" value="Genomic_DNA"/>
</dbReference>
<dbReference type="GO" id="GO:0006313">
    <property type="term" value="P:DNA transposition"/>
    <property type="evidence" value="ECO:0007669"/>
    <property type="project" value="InterPro"/>
</dbReference>
<dbReference type="Gene3D" id="1.10.10.10">
    <property type="entry name" value="Winged helix-like DNA-binding domain superfamily/Winged helix DNA-binding domain"/>
    <property type="match status" value="1"/>
</dbReference>